<comment type="caution">
    <text evidence="1">The sequence shown here is derived from an EMBL/GenBank/DDBJ whole genome shotgun (WGS) entry which is preliminary data.</text>
</comment>
<dbReference type="AlphaFoldDB" id="G7E7E6"/>
<dbReference type="InParanoid" id="G7E7E6"/>
<name>G7E7E6_MIXOS</name>
<dbReference type="HOGENOM" id="CLU_2134119_0_0_1"/>
<reference evidence="1 2" key="2">
    <citation type="journal article" date="2012" name="Open Biol.">
        <title>Characteristics of nucleosomes and linker DNA regions on the genome of the basidiomycete Mixia osmundae revealed by mono- and dinucleosome mapping.</title>
        <authorList>
            <person name="Nishida H."/>
            <person name="Kondo S."/>
            <person name="Matsumoto T."/>
            <person name="Suzuki Y."/>
            <person name="Yoshikawa H."/>
            <person name="Taylor T.D."/>
            <person name="Sugiyama J."/>
        </authorList>
    </citation>
    <scope>NUCLEOTIDE SEQUENCE [LARGE SCALE GENOMIC DNA]</scope>
    <source>
        <strain evidence="2">CBS 9802 / IAM 14324 / JCM 22182 / KY 12970</strain>
    </source>
</reference>
<reference evidence="1 2" key="1">
    <citation type="journal article" date="2011" name="J. Gen. Appl. Microbiol.">
        <title>Draft genome sequencing of the enigmatic basidiomycete Mixia osmundae.</title>
        <authorList>
            <person name="Nishida H."/>
            <person name="Nagatsuka Y."/>
            <person name="Sugiyama J."/>
        </authorList>
    </citation>
    <scope>NUCLEOTIDE SEQUENCE [LARGE SCALE GENOMIC DNA]</scope>
    <source>
        <strain evidence="2">CBS 9802 / IAM 14324 / JCM 22182 / KY 12970</strain>
    </source>
</reference>
<sequence length="113" mass="12635">MSEWLQQIGIQKPVKVLVSDHDDDANTVTITITTQAHLDGKFLSPCCSGDYTTSVVLSYDSWRWQAATPPTREVDMRCYSSVPTSAMCKPFRIRVKEASACYVISNNLSVRES</sequence>
<gene>
    <name evidence="1" type="primary">Mo05444</name>
    <name evidence="1" type="ORF">E5Q_05444</name>
</gene>
<proteinExistence type="predicted"/>
<protein>
    <submittedName>
        <fullName evidence="1">Uncharacterized protein</fullName>
    </submittedName>
</protein>
<accession>G7E7E6</accession>
<dbReference type="Proteomes" id="UP000009131">
    <property type="component" value="Unassembled WGS sequence"/>
</dbReference>
<organism evidence="1 2">
    <name type="scientific">Mixia osmundae (strain CBS 9802 / IAM 14324 / JCM 22182 / KY 12970)</name>
    <dbReference type="NCBI Taxonomy" id="764103"/>
    <lineage>
        <taxon>Eukaryota</taxon>
        <taxon>Fungi</taxon>
        <taxon>Dikarya</taxon>
        <taxon>Basidiomycota</taxon>
        <taxon>Pucciniomycotina</taxon>
        <taxon>Mixiomycetes</taxon>
        <taxon>Mixiales</taxon>
        <taxon>Mixiaceae</taxon>
        <taxon>Mixia</taxon>
    </lineage>
</organism>
<keyword evidence="2" id="KW-1185">Reference proteome</keyword>
<evidence type="ECO:0000313" key="1">
    <source>
        <dbReference type="EMBL" id="GAA98756.1"/>
    </source>
</evidence>
<dbReference type="EMBL" id="BABT02000164">
    <property type="protein sequence ID" value="GAA98756.1"/>
    <property type="molecule type" value="Genomic_DNA"/>
</dbReference>
<evidence type="ECO:0000313" key="2">
    <source>
        <dbReference type="Proteomes" id="UP000009131"/>
    </source>
</evidence>